<organism evidence="1 2">
    <name type="scientific">Geodermatophilus normandii</name>
    <dbReference type="NCBI Taxonomy" id="1137989"/>
    <lineage>
        <taxon>Bacteria</taxon>
        <taxon>Bacillati</taxon>
        <taxon>Actinomycetota</taxon>
        <taxon>Actinomycetes</taxon>
        <taxon>Geodermatophilales</taxon>
        <taxon>Geodermatophilaceae</taxon>
        <taxon>Geodermatophilus</taxon>
    </lineage>
</organism>
<gene>
    <name evidence="1" type="ORF">GCU54_17230</name>
</gene>
<proteinExistence type="predicted"/>
<dbReference type="RefSeq" id="WP_163477819.1">
    <property type="nucleotide sequence ID" value="NZ_JAAGWE010000030.1"/>
</dbReference>
<accession>A0A6P0GKB7</accession>
<dbReference type="Proteomes" id="UP000471126">
    <property type="component" value="Unassembled WGS sequence"/>
</dbReference>
<evidence type="ECO:0000313" key="2">
    <source>
        <dbReference type="Proteomes" id="UP000471126"/>
    </source>
</evidence>
<dbReference type="AlphaFoldDB" id="A0A6P0GKB7"/>
<sequence>MKDRPWHRAEQITEIGSRIWQYVSPASAPEDEGVLAATALLRWPAEDVARLGAIHFLLSPEVGTFLADIPDLLRRLTTSSNRQEEWSFDRLRGPVMWNRTLALRAAGGAPSLWVTSPARRVYQTPENQMLVQLLHTIVEAGRDTGWLNVPGRLATTVQERVEAAEYWQQSRLLQTVERTPLSPRDVMRVRSGRARIRYASVIAAHDRYESLVRQLDREEIRAAVERVALVTASEGTLFELICLFGVIDALNALGWSPQPIRLFQGRLTVRARRDDGRTLALHYQATPPALTSVSIYGQVLAAHGFPRQGPLRPDMVIQWTDPSGQDRLLLTECKLSESGGVRHAARQALVDLLAYRRAFDTTLARTKQPYGLGLAWGQGLAASPDTEVMLCTPEHIDSALAAVVS</sequence>
<evidence type="ECO:0008006" key="3">
    <source>
        <dbReference type="Google" id="ProtNLM"/>
    </source>
</evidence>
<comment type="caution">
    <text evidence="1">The sequence shown here is derived from an EMBL/GenBank/DDBJ whole genome shotgun (WGS) entry which is preliminary data.</text>
</comment>
<dbReference type="EMBL" id="JAAGWE010000030">
    <property type="protein sequence ID" value="NEM07739.1"/>
    <property type="molecule type" value="Genomic_DNA"/>
</dbReference>
<name>A0A6P0GKB7_9ACTN</name>
<reference evidence="1 2" key="1">
    <citation type="submission" date="2019-12" db="EMBL/GenBank/DDBJ databases">
        <title>WGS of CPCC 203550 I12A-02606.</title>
        <authorList>
            <person name="Jiang Z."/>
        </authorList>
    </citation>
    <scope>NUCLEOTIDE SEQUENCE [LARGE SCALE GENOMIC DNA]</scope>
    <source>
        <strain evidence="1 2">I12A-02606</strain>
    </source>
</reference>
<protein>
    <recommendedName>
        <fullName evidence="3">Restriction endonuclease</fullName>
    </recommendedName>
</protein>
<evidence type="ECO:0000313" key="1">
    <source>
        <dbReference type="EMBL" id="NEM07739.1"/>
    </source>
</evidence>